<dbReference type="CDD" id="cd17321">
    <property type="entry name" value="MFS_MMR_MDR_like"/>
    <property type="match status" value="1"/>
</dbReference>
<evidence type="ECO:0000256" key="2">
    <source>
        <dbReference type="ARBA" id="ARBA00022692"/>
    </source>
</evidence>
<feature type="transmembrane region" description="Helical" evidence="6">
    <location>
        <begin position="327"/>
        <end position="347"/>
    </location>
</feature>
<feature type="transmembrane region" description="Helical" evidence="6">
    <location>
        <begin position="265"/>
        <end position="289"/>
    </location>
</feature>
<dbReference type="PANTHER" id="PTHR42718:SF48">
    <property type="entry name" value="CONSERVED TWO-DOMAIN MEMBRANE PROTEIN-RELATED"/>
    <property type="match status" value="1"/>
</dbReference>
<feature type="domain" description="Major facilitator superfamily (MFS) profile" evidence="7">
    <location>
        <begin position="11"/>
        <end position="458"/>
    </location>
</feature>
<dbReference type="PRINTS" id="PR01036">
    <property type="entry name" value="TCRTETB"/>
</dbReference>
<comment type="subcellular location">
    <subcellularLocation>
        <location evidence="1">Cell membrane</location>
        <topology evidence="1">Multi-pass membrane protein</topology>
    </subcellularLocation>
</comment>
<keyword evidence="4 6" id="KW-0472">Membrane</keyword>
<reference evidence="8 9" key="1">
    <citation type="submission" date="2021-01" db="EMBL/GenBank/DDBJ databases">
        <title>Whole genome shotgun sequence of Planotetraspora phitsanulokensis NBRC 104273.</title>
        <authorList>
            <person name="Komaki H."/>
            <person name="Tamura T."/>
        </authorList>
    </citation>
    <scope>NUCLEOTIDE SEQUENCE [LARGE SCALE GENOMIC DNA]</scope>
    <source>
        <strain evidence="8 9">NBRC 104273</strain>
    </source>
</reference>
<evidence type="ECO:0000256" key="6">
    <source>
        <dbReference type="SAM" id="Phobius"/>
    </source>
</evidence>
<dbReference type="InterPro" id="IPR020846">
    <property type="entry name" value="MFS_dom"/>
</dbReference>
<keyword evidence="2 6" id="KW-0812">Transmembrane</keyword>
<feature type="transmembrane region" description="Helical" evidence="6">
    <location>
        <begin position="50"/>
        <end position="67"/>
    </location>
</feature>
<feature type="transmembrane region" description="Helical" evidence="6">
    <location>
        <begin position="367"/>
        <end position="389"/>
    </location>
</feature>
<feature type="region of interest" description="Disordered" evidence="5">
    <location>
        <begin position="459"/>
        <end position="483"/>
    </location>
</feature>
<dbReference type="PANTHER" id="PTHR42718">
    <property type="entry name" value="MAJOR FACILITATOR SUPERFAMILY MULTIDRUG TRANSPORTER MFSC"/>
    <property type="match status" value="1"/>
</dbReference>
<feature type="transmembrane region" description="Helical" evidence="6">
    <location>
        <begin position="221"/>
        <end position="244"/>
    </location>
</feature>
<evidence type="ECO:0000259" key="7">
    <source>
        <dbReference type="PROSITE" id="PS50850"/>
    </source>
</evidence>
<evidence type="ECO:0000256" key="4">
    <source>
        <dbReference type="ARBA" id="ARBA00023136"/>
    </source>
</evidence>
<dbReference type="AlphaFoldDB" id="A0A8J3U1J2"/>
<dbReference type="InterPro" id="IPR036259">
    <property type="entry name" value="MFS_trans_sf"/>
</dbReference>
<feature type="transmembrane region" description="Helical" evidence="6">
    <location>
        <begin position="434"/>
        <end position="453"/>
    </location>
</feature>
<evidence type="ECO:0000313" key="8">
    <source>
        <dbReference type="EMBL" id="GII36536.1"/>
    </source>
</evidence>
<sequence length="483" mass="48509">MGQRQRPLLLLIAVLCGAPFMAALDVFVVNLAFPAIGRDFAGSSLSDLSWVLNGYSIVYAALLIPLGRWADAVGAKRMFLLGLTLFTLASVVAAAAVGLPMLIAARVAQAVGAAALTPASLELLVRTAPASRRALSVGLWAASSAIASALGPVIGGLLVELSWRWVFLINAPIGVVLVIVAARTIPAGGHAAGGRVNLLAALLAAVGAGSLSLALVEGGSWGWGSAPTIVCLLVSVAAVAGLTWDSRRGAAPLIPATLMRVRTFAWANAAMALFSASFAAGLLALVFWLQDVWGYTAVEAGLAIAPGPLMVPLFAVGGQRLLGRVPAAYPAAAGGLLWAAGTLMILVSVGSTSGSTSGYATGVLPGWLVAGVGVGLALPAILASSTAALSPHHASTGSGVINMSRQIGTVVGVSAFVAILGSGADAASPEAFRTAWWVVAAVGLLSAVPALGISTSRAPVPAPAQPLSNTHQESSTPQERTSR</sequence>
<dbReference type="Gene3D" id="1.20.1720.10">
    <property type="entry name" value="Multidrug resistance protein D"/>
    <property type="match status" value="1"/>
</dbReference>
<evidence type="ECO:0000313" key="9">
    <source>
        <dbReference type="Proteomes" id="UP000622547"/>
    </source>
</evidence>
<feature type="transmembrane region" description="Helical" evidence="6">
    <location>
        <begin position="295"/>
        <end position="315"/>
    </location>
</feature>
<feature type="transmembrane region" description="Helical" evidence="6">
    <location>
        <begin position="410"/>
        <end position="428"/>
    </location>
</feature>
<keyword evidence="3 6" id="KW-1133">Transmembrane helix</keyword>
<comment type="caution">
    <text evidence="8">The sequence shown here is derived from an EMBL/GenBank/DDBJ whole genome shotgun (WGS) entry which is preliminary data.</text>
</comment>
<dbReference type="Proteomes" id="UP000622547">
    <property type="component" value="Unassembled WGS sequence"/>
</dbReference>
<dbReference type="SUPFAM" id="SSF103473">
    <property type="entry name" value="MFS general substrate transporter"/>
    <property type="match status" value="1"/>
</dbReference>
<dbReference type="EMBL" id="BOOP01000004">
    <property type="protein sequence ID" value="GII36536.1"/>
    <property type="molecule type" value="Genomic_DNA"/>
</dbReference>
<protein>
    <submittedName>
        <fullName evidence="8">MFS transporter</fullName>
    </submittedName>
</protein>
<dbReference type="PROSITE" id="PS50850">
    <property type="entry name" value="MFS"/>
    <property type="match status" value="1"/>
</dbReference>
<feature type="compositionally biased region" description="Polar residues" evidence="5">
    <location>
        <begin position="466"/>
        <end position="483"/>
    </location>
</feature>
<dbReference type="Gene3D" id="1.20.1250.20">
    <property type="entry name" value="MFS general substrate transporter like domains"/>
    <property type="match status" value="1"/>
</dbReference>
<feature type="transmembrane region" description="Helical" evidence="6">
    <location>
        <begin position="79"/>
        <end position="97"/>
    </location>
</feature>
<evidence type="ECO:0000256" key="1">
    <source>
        <dbReference type="ARBA" id="ARBA00004651"/>
    </source>
</evidence>
<feature type="transmembrane region" description="Helical" evidence="6">
    <location>
        <begin position="196"/>
        <end position="215"/>
    </location>
</feature>
<accession>A0A8J3U1J2</accession>
<dbReference type="GO" id="GO:0005886">
    <property type="term" value="C:plasma membrane"/>
    <property type="evidence" value="ECO:0007669"/>
    <property type="project" value="UniProtKB-SubCell"/>
</dbReference>
<dbReference type="Pfam" id="PF07690">
    <property type="entry name" value="MFS_1"/>
    <property type="match status" value="1"/>
</dbReference>
<evidence type="ECO:0000256" key="3">
    <source>
        <dbReference type="ARBA" id="ARBA00022989"/>
    </source>
</evidence>
<evidence type="ECO:0000256" key="5">
    <source>
        <dbReference type="SAM" id="MobiDB-lite"/>
    </source>
</evidence>
<name>A0A8J3U1J2_9ACTN</name>
<dbReference type="GO" id="GO:0022857">
    <property type="term" value="F:transmembrane transporter activity"/>
    <property type="evidence" value="ECO:0007669"/>
    <property type="project" value="InterPro"/>
</dbReference>
<organism evidence="8 9">
    <name type="scientific">Planotetraspora phitsanulokensis</name>
    <dbReference type="NCBI Taxonomy" id="575192"/>
    <lineage>
        <taxon>Bacteria</taxon>
        <taxon>Bacillati</taxon>
        <taxon>Actinomycetota</taxon>
        <taxon>Actinomycetes</taxon>
        <taxon>Streptosporangiales</taxon>
        <taxon>Streptosporangiaceae</taxon>
        <taxon>Planotetraspora</taxon>
    </lineage>
</organism>
<proteinExistence type="predicted"/>
<feature type="transmembrane region" description="Helical" evidence="6">
    <location>
        <begin position="137"/>
        <end position="159"/>
    </location>
</feature>
<dbReference type="InterPro" id="IPR011701">
    <property type="entry name" value="MFS"/>
</dbReference>
<keyword evidence="9" id="KW-1185">Reference proteome</keyword>
<feature type="transmembrane region" description="Helical" evidence="6">
    <location>
        <begin position="165"/>
        <end position="184"/>
    </location>
</feature>
<gene>
    <name evidence="8" type="ORF">Pph01_15390</name>
</gene>
<feature type="transmembrane region" description="Helical" evidence="6">
    <location>
        <begin position="103"/>
        <end position="125"/>
    </location>
</feature>